<reference evidence="3 4" key="1">
    <citation type="submission" date="2015-08" db="EMBL/GenBank/DDBJ databases">
        <authorList>
            <person name="Babu N.S."/>
            <person name="Beckwith C.J."/>
            <person name="Beseler K.G."/>
            <person name="Brison A."/>
            <person name="Carone J.V."/>
            <person name="Caskin T.P."/>
            <person name="Diamond M."/>
            <person name="Durham M.E."/>
            <person name="Foxe J.M."/>
            <person name="Go M."/>
            <person name="Henderson B.A."/>
            <person name="Jones I.B."/>
            <person name="McGettigan J.A."/>
            <person name="Micheletti S.J."/>
            <person name="Nasrallah M.E."/>
            <person name="Ortiz D."/>
            <person name="Piller C.R."/>
            <person name="Privatt S.R."/>
            <person name="Schneider S.L."/>
            <person name="Sharp S."/>
            <person name="Smith T.C."/>
            <person name="Stanton J.D."/>
            <person name="Ullery H.E."/>
            <person name="Wilson R.J."/>
            <person name="Serrano M.G."/>
            <person name="Buck G."/>
            <person name="Lee V."/>
            <person name="Wang Y."/>
            <person name="Carvalho R."/>
            <person name="Voegtly L."/>
            <person name="Shi R."/>
            <person name="Duckworth R."/>
            <person name="Johnson A."/>
            <person name="Loviza R."/>
            <person name="Walstead R."/>
            <person name="Shah Z."/>
            <person name="Kiflezghi M."/>
            <person name="Wade K."/>
            <person name="Ball S.L."/>
            <person name="Bradley K.W."/>
            <person name="Asai D.J."/>
            <person name="Bowman C.A."/>
            <person name="Russell D.A."/>
            <person name="Pope W.H."/>
            <person name="Jacobs-Sera D."/>
            <person name="Hendrix R.W."/>
            <person name="Hatfull G.F."/>
        </authorList>
    </citation>
    <scope>NUCLEOTIDE SEQUENCE [LARGE SCALE GENOMIC DNA]</scope>
    <source>
        <strain evidence="3 4">DSM 27648</strain>
    </source>
</reference>
<sequence>MAFPRAFRGQTWFVQLPSGEIEVVTSSALERAFHCGLVSARTPVRAFATPIWTTLGEAASFEDGEPSTISSLAPIAMASIPPADDSAQWRVGSYLETMFEPPKSRTIGAVAMMMGAVMALAAVGIARIPNAIAGAGASHAAALARESPKAPEAMALPPPAPIPPPTPMPAAAPAPSASAKHLTNEQRYRLRMQDAAQRWAPRDKTHSKSRTPIEPPSDRLLRGGSRFDPLNGAL</sequence>
<keyword evidence="2" id="KW-0472">Membrane</keyword>
<feature type="region of interest" description="Disordered" evidence="1">
    <location>
        <begin position="144"/>
        <end position="234"/>
    </location>
</feature>
<keyword evidence="2" id="KW-0812">Transmembrane</keyword>
<dbReference type="Proteomes" id="UP000064967">
    <property type="component" value="Chromosome"/>
</dbReference>
<feature type="compositionally biased region" description="Low complexity" evidence="1">
    <location>
        <begin position="144"/>
        <end position="155"/>
    </location>
</feature>
<feature type="compositionally biased region" description="Basic and acidic residues" evidence="1">
    <location>
        <begin position="182"/>
        <end position="192"/>
    </location>
</feature>
<evidence type="ECO:0000256" key="2">
    <source>
        <dbReference type="SAM" id="Phobius"/>
    </source>
</evidence>
<evidence type="ECO:0000313" key="3">
    <source>
        <dbReference type="EMBL" id="AKU94236.1"/>
    </source>
</evidence>
<proteinExistence type="predicted"/>
<keyword evidence="4" id="KW-1185">Reference proteome</keyword>
<gene>
    <name evidence="3" type="ORF">AKJ09_00900</name>
</gene>
<dbReference type="KEGG" id="llu:AKJ09_00900"/>
<evidence type="ECO:0000256" key="1">
    <source>
        <dbReference type="SAM" id="MobiDB-lite"/>
    </source>
</evidence>
<protein>
    <submittedName>
        <fullName evidence="3">Uncharacterized protein</fullName>
    </submittedName>
</protein>
<dbReference type="STRING" id="1391654.AKJ09_00900"/>
<feature type="compositionally biased region" description="Pro residues" evidence="1">
    <location>
        <begin position="156"/>
        <end position="172"/>
    </location>
</feature>
<dbReference type="EMBL" id="CP012333">
    <property type="protein sequence ID" value="AKU94236.1"/>
    <property type="molecule type" value="Genomic_DNA"/>
</dbReference>
<accession>A0A0K1PLH5</accession>
<name>A0A0K1PLH5_9BACT</name>
<dbReference type="AlphaFoldDB" id="A0A0K1PLH5"/>
<keyword evidence="2" id="KW-1133">Transmembrane helix</keyword>
<evidence type="ECO:0000313" key="4">
    <source>
        <dbReference type="Proteomes" id="UP000064967"/>
    </source>
</evidence>
<feature type="transmembrane region" description="Helical" evidence="2">
    <location>
        <begin position="107"/>
        <end position="126"/>
    </location>
</feature>
<dbReference type="RefSeq" id="WP_146645863.1">
    <property type="nucleotide sequence ID" value="NZ_CP012333.1"/>
</dbReference>
<organism evidence="3 4">
    <name type="scientific">Labilithrix luteola</name>
    <dbReference type="NCBI Taxonomy" id="1391654"/>
    <lineage>
        <taxon>Bacteria</taxon>
        <taxon>Pseudomonadati</taxon>
        <taxon>Myxococcota</taxon>
        <taxon>Polyangia</taxon>
        <taxon>Polyangiales</taxon>
        <taxon>Labilitrichaceae</taxon>
        <taxon>Labilithrix</taxon>
    </lineage>
</organism>